<gene>
    <name evidence="1" type="ORF">MYP_2619</name>
</gene>
<protein>
    <submittedName>
        <fullName evidence="1">Uncharacterized protein</fullName>
    </submittedName>
</protein>
<sequence>MITTSGYLVGCDESKNPVYPGRKLSGKAPLSLDTTVITTPGIGYSKGNVYKFFFGEHYRKIWAMPVEVPIIDLENTHGGLVFSKAGGNMQTISIRLKSAEGKRFVLRGIDKDPVKILPKLMRIHPIKGLVQDQISALNPYAPLAIPSLANAAGIFHTNPILVYVPDEKDTEAFLDGLKGKLATLEEFPDKEWANTEQFGFASDIISTEDMLRKRFKQQSVKIDAKAYARCRLFDLLVGDWDRHSDQWKWALFEDSSGMTFKPIPRDRDMAFFQFNDGLIVKLAVAINSKLQSYDYDIQSIKGMGKNSRYLDRLVLPELTEEEWNLLIRDLQTHITDSVIENALKDWPQPVFNQIGPSTIDKLKYRRDHLSKTGIEFYKLIQKEPIIAGTDKQDNFKIVRQKNTTTVSVYDNDEKKLLYNRVFDNHLTNKITLYGLRGEDEFIIEGKAGKGILLNIYGGESFDKIIDQSELKGIVKKTRVYEYGPNRYEGTTELEVFGNDPLHHYFEKSGRRE</sequence>
<keyword evidence="2" id="KW-1185">Reference proteome</keyword>
<comment type="caution">
    <text evidence="1">The sequence shown here is derived from an EMBL/GenBank/DDBJ whole genome shotgun (WGS) entry which is preliminary data.</text>
</comment>
<organism evidence="1 2">
    <name type="scientific">Sporocytophaga myxococcoides</name>
    <dbReference type="NCBI Taxonomy" id="153721"/>
    <lineage>
        <taxon>Bacteria</taxon>
        <taxon>Pseudomonadati</taxon>
        <taxon>Bacteroidota</taxon>
        <taxon>Cytophagia</taxon>
        <taxon>Cytophagales</taxon>
        <taxon>Cytophagaceae</taxon>
        <taxon>Sporocytophaga</taxon>
    </lineage>
</organism>
<dbReference type="AlphaFoldDB" id="A0A098LEP4"/>
<dbReference type="STRING" id="153721.MYP_2619"/>
<accession>A0A098LEP4</accession>
<dbReference type="Proteomes" id="UP000030185">
    <property type="component" value="Unassembled WGS sequence"/>
</dbReference>
<dbReference type="EMBL" id="BBLT01000005">
    <property type="protein sequence ID" value="GAL85390.1"/>
    <property type="molecule type" value="Genomic_DNA"/>
</dbReference>
<proteinExistence type="predicted"/>
<evidence type="ECO:0000313" key="1">
    <source>
        <dbReference type="EMBL" id="GAL85390.1"/>
    </source>
</evidence>
<evidence type="ECO:0000313" key="2">
    <source>
        <dbReference type="Proteomes" id="UP000030185"/>
    </source>
</evidence>
<name>A0A098LEP4_9BACT</name>
<dbReference type="eggNOG" id="COG4775">
    <property type="taxonomic scope" value="Bacteria"/>
</dbReference>
<reference evidence="1 2" key="1">
    <citation type="submission" date="2014-09" db="EMBL/GenBank/DDBJ databases">
        <title>Sporocytophaga myxococcoides PG-01 genome sequencing.</title>
        <authorList>
            <person name="Liu L."/>
            <person name="Gao P.J."/>
            <person name="Chen G.J."/>
            <person name="Wang L.S."/>
        </authorList>
    </citation>
    <scope>NUCLEOTIDE SEQUENCE [LARGE SCALE GENOMIC DNA]</scope>
    <source>
        <strain evidence="1 2">PG-01</strain>
    </source>
</reference>